<comment type="caution">
    <text evidence="1">The sequence shown here is derived from an EMBL/GenBank/DDBJ whole genome shotgun (WGS) entry which is preliminary data.</text>
</comment>
<gene>
    <name evidence="1" type="ORF">FF38_00498</name>
</gene>
<name>A0A0L0CJA4_LUCCU</name>
<evidence type="ECO:0000313" key="2">
    <source>
        <dbReference type="Proteomes" id="UP000037069"/>
    </source>
</evidence>
<organism evidence="1 2">
    <name type="scientific">Lucilia cuprina</name>
    <name type="common">Green bottle fly</name>
    <name type="synonym">Australian sheep blowfly</name>
    <dbReference type="NCBI Taxonomy" id="7375"/>
    <lineage>
        <taxon>Eukaryota</taxon>
        <taxon>Metazoa</taxon>
        <taxon>Ecdysozoa</taxon>
        <taxon>Arthropoda</taxon>
        <taxon>Hexapoda</taxon>
        <taxon>Insecta</taxon>
        <taxon>Pterygota</taxon>
        <taxon>Neoptera</taxon>
        <taxon>Endopterygota</taxon>
        <taxon>Diptera</taxon>
        <taxon>Brachycera</taxon>
        <taxon>Muscomorpha</taxon>
        <taxon>Oestroidea</taxon>
        <taxon>Calliphoridae</taxon>
        <taxon>Luciliinae</taxon>
        <taxon>Lucilia</taxon>
    </lineage>
</organism>
<dbReference type="AlphaFoldDB" id="A0A0L0CJA4"/>
<dbReference type="PANTHER" id="PTHR20898:SF0">
    <property type="entry name" value="DAEDALUS ON 3-RELATED"/>
    <property type="match status" value="1"/>
</dbReference>
<keyword evidence="2" id="KW-1185">Reference proteome</keyword>
<dbReference type="Proteomes" id="UP000037069">
    <property type="component" value="Unassembled WGS sequence"/>
</dbReference>
<proteinExistence type="predicted"/>
<feature type="non-terminal residue" evidence="1">
    <location>
        <position position="115"/>
    </location>
</feature>
<sequence length="115" mass="13591">MKVSTSHLDITSIKCKNSDTTFANFTKCFHKRISRWISETTINITFAREIHKIIGKIGLYKLSNNKYNQYLFKENTFDGCKFLLKRSSYPMVDYLYKQIEKYTNLNRTCPLKVSL</sequence>
<dbReference type="OrthoDB" id="8035050at2759"/>
<dbReference type="EMBL" id="JRES01000305">
    <property type="protein sequence ID" value="KNC32473.1"/>
    <property type="molecule type" value="Genomic_DNA"/>
</dbReference>
<dbReference type="InterPro" id="IPR010512">
    <property type="entry name" value="DUF1091"/>
</dbReference>
<dbReference type="Pfam" id="PF06477">
    <property type="entry name" value="DUF1091"/>
    <property type="match status" value="1"/>
</dbReference>
<evidence type="ECO:0000313" key="1">
    <source>
        <dbReference type="EMBL" id="KNC32473.1"/>
    </source>
</evidence>
<accession>A0A0L0CJA4</accession>
<protein>
    <submittedName>
        <fullName evidence="1">Uncharacterized protein</fullName>
    </submittedName>
</protein>
<reference evidence="1 2" key="1">
    <citation type="journal article" date="2015" name="Nat. Commun.">
        <title>Lucilia cuprina genome unlocks parasitic fly biology to underpin future interventions.</title>
        <authorList>
            <person name="Anstead C.A."/>
            <person name="Korhonen P.K."/>
            <person name="Young N.D."/>
            <person name="Hall R.S."/>
            <person name="Jex A.R."/>
            <person name="Murali S.C."/>
            <person name="Hughes D.S."/>
            <person name="Lee S.F."/>
            <person name="Perry T."/>
            <person name="Stroehlein A.J."/>
            <person name="Ansell B.R."/>
            <person name="Breugelmans B."/>
            <person name="Hofmann A."/>
            <person name="Qu J."/>
            <person name="Dugan S."/>
            <person name="Lee S.L."/>
            <person name="Chao H."/>
            <person name="Dinh H."/>
            <person name="Han Y."/>
            <person name="Doddapaneni H.V."/>
            <person name="Worley K.C."/>
            <person name="Muzny D.M."/>
            <person name="Ioannidis P."/>
            <person name="Waterhouse R.M."/>
            <person name="Zdobnov E.M."/>
            <person name="James P.J."/>
            <person name="Bagnall N.H."/>
            <person name="Kotze A.C."/>
            <person name="Gibbs R.A."/>
            <person name="Richards S."/>
            <person name="Batterham P."/>
            <person name="Gasser R.B."/>
        </authorList>
    </citation>
    <scope>NUCLEOTIDE SEQUENCE [LARGE SCALE GENOMIC DNA]</scope>
    <source>
        <strain evidence="1 2">LS</strain>
        <tissue evidence="1">Full body</tissue>
    </source>
</reference>
<dbReference type="PANTHER" id="PTHR20898">
    <property type="entry name" value="DAEDALUS ON 3-RELATED-RELATED"/>
    <property type="match status" value="1"/>
</dbReference>